<keyword evidence="8" id="KW-1185">Reference proteome</keyword>
<dbReference type="FunFam" id="3.30.559.10:FF:000016">
    <property type="entry name" value="Nonribosomal peptide synthase Pes1"/>
    <property type="match status" value="1"/>
</dbReference>
<dbReference type="Pfam" id="PF00550">
    <property type="entry name" value="PP-binding"/>
    <property type="match status" value="6"/>
</dbReference>
<dbReference type="FunFam" id="3.40.50.12780:FF:000014">
    <property type="entry name" value="Nonribosomal peptide synthetase 1"/>
    <property type="match status" value="5"/>
</dbReference>
<dbReference type="InterPro" id="IPR001242">
    <property type="entry name" value="Condensation_dom"/>
</dbReference>
<dbReference type="eggNOG" id="KOG1178">
    <property type="taxonomic scope" value="Eukaryota"/>
</dbReference>
<dbReference type="eggNOG" id="KOG1176">
    <property type="taxonomic scope" value="Eukaryota"/>
</dbReference>
<evidence type="ECO:0000313" key="8">
    <source>
        <dbReference type="Proteomes" id="UP000019484"/>
    </source>
</evidence>
<dbReference type="GO" id="GO:0005737">
    <property type="term" value="C:cytoplasm"/>
    <property type="evidence" value="ECO:0007669"/>
    <property type="project" value="TreeGrafter"/>
</dbReference>
<keyword evidence="2" id="KW-0597">Phosphoprotein</keyword>
<comment type="similarity">
    <text evidence="5">Belongs to the NRP synthetase family.</text>
</comment>
<dbReference type="NCBIfam" id="NF003417">
    <property type="entry name" value="PRK04813.1"/>
    <property type="match status" value="5"/>
</dbReference>
<dbReference type="SUPFAM" id="SSF47336">
    <property type="entry name" value="ACP-like"/>
    <property type="match status" value="6"/>
</dbReference>
<evidence type="ECO:0000256" key="4">
    <source>
        <dbReference type="ARBA" id="ARBA00022737"/>
    </source>
</evidence>
<dbReference type="FunFam" id="3.40.50.980:FF:000001">
    <property type="entry name" value="Non-ribosomal peptide synthetase"/>
    <property type="match status" value="1"/>
</dbReference>
<keyword evidence="3" id="KW-0436">Ligase</keyword>
<dbReference type="GO" id="GO:0043041">
    <property type="term" value="P:amino acid activation for nonribosomal peptide biosynthetic process"/>
    <property type="evidence" value="ECO:0007669"/>
    <property type="project" value="TreeGrafter"/>
</dbReference>
<dbReference type="RefSeq" id="XP_007725024.1">
    <property type="nucleotide sequence ID" value="XM_007726834.1"/>
</dbReference>
<dbReference type="GO" id="GO:0031177">
    <property type="term" value="F:phosphopantetheine binding"/>
    <property type="evidence" value="ECO:0007669"/>
    <property type="project" value="InterPro"/>
</dbReference>
<evidence type="ECO:0000256" key="5">
    <source>
        <dbReference type="ARBA" id="ARBA00029454"/>
    </source>
</evidence>
<dbReference type="GO" id="GO:0016874">
    <property type="term" value="F:ligase activity"/>
    <property type="evidence" value="ECO:0007669"/>
    <property type="project" value="UniProtKB-KW"/>
</dbReference>
<dbReference type="InterPro" id="IPR020845">
    <property type="entry name" value="AMP-binding_CS"/>
</dbReference>
<dbReference type="Gene3D" id="3.30.559.30">
    <property type="entry name" value="Nonribosomal peptide synthetase, condensation domain"/>
    <property type="match status" value="7"/>
</dbReference>
<reference evidence="7 8" key="1">
    <citation type="submission" date="2013-03" db="EMBL/GenBank/DDBJ databases">
        <title>The Genome Sequence of Capronia coronata CBS 617.96.</title>
        <authorList>
            <consortium name="The Broad Institute Genomics Platform"/>
            <person name="Cuomo C."/>
            <person name="de Hoog S."/>
            <person name="Gorbushina A."/>
            <person name="Walker B."/>
            <person name="Young S.K."/>
            <person name="Zeng Q."/>
            <person name="Gargeya S."/>
            <person name="Fitzgerald M."/>
            <person name="Haas B."/>
            <person name="Abouelleil A."/>
            <person name="Allen A.W."/>
            <person name="Alvarado L."/>
            <person name="Arachchi H.M."/>
            <person name="Berlin A.M."/>
            <person name="Chapman S.B."/>
            <person name="Gainer-Dewar J."/>
            <person name="Goldberg J."/>
            <person name="Griggs A."/>
            <person name="Gujja S."/>
            <person name="Hansen M."/>
            <person name="Howarth C."/>
            <person name="Imamovic A."/>
            <person name="Ireland A."/>
            <person name="Larimer J."/>
            <person name="McCowan C."/>
            <person name="Murphy C."/>
            <person name="Pearson M."/>
            <person name="Poon T.W."/>
            <person name="Priest M."/>
            <person name="Roberts A."/>
            <person name="Saif S."/>
            <person name="Shea T."/>
            <person name="Sisk P."/>
            <person name="Sykes S."/>
            <person name="Wortman J."/>
            <person name="Nusbaum C."/>
            <person name="Birren B."/>
        </authorList>
    </citation>
    <scope>NUCLEOTIDE SEQUENCE [LARGE SCALE GENOMIC DNA]</scope>
    <source>
        <strain evidence="7 8">CBS 617.96</strain>
    </source>
</reference>
<feature type="domain" description="Carrier" evidence="6">
    <location>
        <begin position="6139"/>
        <end position="6216"/>
    </location>
</feature>
<dbReference type="InterPro" id="IPR010071">
    <property type="entry name" value="AA_adenyl_dom"/>
</dbReference>
<dbReference type="FunFam" id="3.30.559.30:FF:000005">
    <property type="entry name" value="Nonribosomal peptide synthase Pes1"/>
    <property type="match status" value="3"/>
</dbReference>
<dbReference type="CDD" id="cd19534">
    <property type="entry name" value="E_NRPS"/>
    <property type="match status" value="1"/>
</dbReference>
<dbReference type="SMART" id="SM00823">
    <property type="entry name" value="PKS_PP"/>
    <property type="match status" value="5"/>
</dbReference>
<evidence type="ECO:0000256" key="2">
    <source>
        <dbReference type="ARBA" id="ARBA00022553"/>
    </source>
</evidence>
<name>W9Y8L8_9EURO</name>
<dbReference type="Gene3D" id="3.30.559.10">
    <property type="entry name" value="Chloramphenicol acetyltransferase-like domain"/>
    <property type="match status" value="6"/>
</dbReference>
<proteinExistence type="inferred from homology"/>
<keyword evidence="1" id="KW-0596">Phosphopantetheine</keyword>
<feature type="domain" description="Carrier" evidence="6">
    <location>
        <begin position="2961"/>
        <end position="3037"/>
    </location>
</feature>
<dbReference type="Gene3D" id="1.10.1200.10">
    <property type="entry name" value="ACP-like"/>
    <property type="match status" value="6"/>
</dbReference>
<dbReference type="CDD" id="cd19542">
    <property type="entry name" value="CT_NRPS-like"/>
    <property type="match status" value="4"/>
</dbReference>
<dbReference type="GO" id="GO:0044550">
    <property type="term" value="P:secondary metabolite biosynthetic process"/>
    <property type="evidence" value="ECO:0007669"/>
    <property type="project" value="TreeGrafter"/>
</dbReference>
<sequence length="6216" mass="682457">MSALLTSEAAKDGVEFWDRWQVEAEPCVFPTLVDTTRAAAGTARLSLPIEPGLLPRLHNVSDQHISSSELVLAVAWALVLKIYTGNAAVSFGLTHEDSQNGAATLCSASLDSADTIPAISEAVKQNLEQTRPFRAAKLTDIPALKATDGRPLCTTAISLGTMPITELESPFDLLMDIQLSKASLTASLIYSTSCIEQSQARDIAASFQQALSQIITKPTHKLSDLDLVHPESLAKLFSWNSEMPSPVDTCVGQLFEQQAKTRPGNMAVHSSDESFTYEDLDRLTHALAHELQSKGVGPEVVVLLCFPKSAWAVVAMIAVIRAGGTILFFDASHPMARLQEIQSQVKSKIMLTAPEYSEMWEWTEAEVVIVDKTTTESLPRPNQPLRSSVTPSNMLYIIFTSGSTGKPKGCVIEHRQFLTGALAQQRESGMLHTDRILQLASFTFDVSILEVITSLITGACVCIPGDASRAKGPASCIQEFGVTWAFLTPSLVKLMTPEMVPNLRFLVLGGEPLGRIDVETWSPHLQLANGYGPTECSIAATGNPRLHLQTDPANIGYPLGALCWIVDPEDHRRLIPPGAPGELLVHGPIVARGYFEDPAKTEAVFIDDLPWLPKQGFGASRRMYKTGDLARYNHDGTINFISRKDTQVKLRGLRIELGEIEHHIAVHHLVRQAVVTLPRQGPCKNQLTVVMSLKSTHDDESGQLELVNAADSSITNSIASINQDASQHLPAYMVPTVWIPVKSIPLTVSGKLNRVSVTKWAVDMDETTYNTITGAEESPQPSNPTEEQILQLCSDVLELPIGRVYLNRSFVNNGGDSILGMKLLARLRQAGIHVSVKDMIESKTLVELASRTSAEANPVVQSFPVVYDMAKFRVHLLPHLNLPEDEIEDAYPLGPIQRGIMLSQGRDVANYELRIVCEIVGALGGVDIGRLKQAWESVLQRHSSLRTVFVRSISEVSSHDQVVLKSAIPLISVVRCQDLAEVSKLARSHHIVAASNQPRVNLVIYQTPDKTYCMTAVDHALIDGLSVLLMFRDLSAAYSGRLDPREEMKFSEYIGYLQQLDKTDSLQYWKDYLQDVVPCQFPILNDDKPEPHELHEVSAQFHAGTELQEFCRKHNFTASSVIQTAWAIVLKCYTGLDDVSFGYLSAGRDAPVIDIEDAVGAYINMLICRLKLPTSSKVIQLVESVQDSFLKGMPHQHCSLAEIQHEVQIREPLFSTIMSLQSAVGEVIQAAEGEGNIAFRIVDEVDCTEYDISVNVAISRESININLRHYTSTISDAMAKNVFHTFQHVITTILQQPNSVFGEMPVLSQHDQEQLQSWNVHDWEDIPDCIHEQVAHQVSQNPEAIAIDAWDGKLTYRELDNFSSALAAHLSVLGVGPEVLVPLSFKKSVWTPVAQLGVLKAGGACVAFDPAHPQRRREELIRQCGARLAVTAPAHRSLFEGLVDNVVVVEQSLLDTPSRANQIEANSRTASPNNAAFVVFTSGSTGKPKGIVLEHHALVTSAHAHGPAMKYGPGSRVLQFASYTFDVSIGETFTCLMLGGTLCIPNEEERMDDLAGVINRMDVRVAYLTPSVASILHPDDVPGLKVLALGGEAVRAENIALWADRLYLVNIYGPAECSVWSTGLQPVPKGTSPANIGFGLGAWMWITEIGNPDKLCSIGCIGELLIEGPIVARGYLKDQEKTNAAFISDPAWMPSLAGGGSHRLYRTGDLARYNSDGSVNFIGRRDFQIKLHGQRIEMGEIEHNILSYNDIANAVVLYSGEGPVKEKLVAVVSLKELPTASDTDDIRFVDLSRSHTAVDQVSGARTHLSERVPGYMMPSIWLVVEAIPLSVNGKTDRSRVSRWIGSLESIPGQEIMSSAPSKEISLPTTQAEDSICAVISVVLGVPGDAISMEQSFVGLGGDSITAMQVSARSRENGMAITVKDILLSKTIRQIASNAKVVSRSDALTDRSGDTGAFTMLSETDVALLDREAQQIGLAGLDDILDGYPCSPMQQGILISQAQSSNNYKFYVICEARPSSSNAVITPQRLATAWERVVNRHPILRTVFVESGSGGGVFHQFVLKNASPRIDFVDSFEALTKYPYTNPVDYEEKTPPHRLTVCEMPGKVVFNLEISHTLIDGASMAVIMKDLAAGYEQPLPAGPPYRDYISILQEQSKEQSLSHWKTYLSGAEPSAFPALNDELVGTKTLEAVKVAISESTTKALLEYSRNHGVTLANVFQLVWALVIRAFSSSNDVLFGFLASGRDVAVPNVEDGVGPYINMLVCRVDTGNHVVIAEALKKFQHDYLDSLPHQHTSLGEIQHALGFNSTGMFNTILSLQRPMAEGIKSDSEISIDYLQGNDPTEYDLSVNITSSDRAIEASISYWSTFLSGEQADRVAATFSEVLGQILDQKRTSISEVDLLSPQDRELHLLWNNNAVAPAKVEEMIHEDVAKHASDRPDAPAIAAWDGNMTFRELDEISTILAHHLRHLGVGPEVKVPLCFDKSRFAIISMLAILKAGGAYASMDPAHPIQHLSNIVRETDAKFALAGSAIYADKLKGIVDNVVLVDAALFKELRPTTSRLTATSTCDNAAFICFTSGSTGKPKAICLTHSSFTSMVTYNKDMGIGPQSRVFQFAAYTFDTSNSEIFTTLTSGGCVCIPSESERLDDPAGAMNRLGVNWTFLTPSMASLLTPGDVPCLRTLALGGEQVRDDIVNVWKDDVRVINSFGPAECTIWTSMADLGHGNSPATISRGNGGNGSLLWVADLSDTQRLAPIGTVGELLIEGPILARGYLDSEKTMQAFITAPSWRGSGYESIRMYKSGDLVRYHHDGTVIYVGRKDGQVKLNGQRIEMGEVEAHIAGNDLVRYAVVLVPKKGICKRKLIAVVAPSKFTKVTMASQEPRTIADRTTRERASAQLSEVKDQLRGQLPGYMVPSVWLIVEAFPLTASKKVDRVRVSRWVEELTYETYTNALDIEEEQFDVTDAAGPEAQIQKIISSVLNIPVSQVNLSKSFINLGGDSILAMQLVVQCRKEGLKVSVKNVIRSKTISALALSAESSVPENLSRDETFGVPFELSPIQTMYFSEITHGSTKAELNQFNQSFLLNVTRQLNDDKFSKAIDQIVQNHSMLRARFQKDSNGHWSQVVPPHSADSYRVRVRSASNREEALLLAEQSQGGLDIENGPVFAAELFNISPKSQLLFLVAHHLVVDLVSWRVIIRQLEECLTTGISPSTQKPFPFNSWLKKQAEYARANLEPEAALPYAVPAADYDFWSMSGSSNLRGETEEISFDIGPGDTELLLRGCHQAMRTDALDVFLAAAFQSFSSVFGRPSPAIFCEGHGRESWHSQIDITETVGWFTTMFPLFVTSDKSPAIINTVRQVKDQRQQLPRNGWSYFNSRFSNKRGKVAFAGHTPIEILFNYLGVYQSRDQSTGLLQPEPFNKGDVGPHVRRFALIEINVYVLDGQAHFSIIFNRNVKHQDKIKAWADSYQPTVIEMANALKNSERRLTLGDVPLLATNYQSLRKFELEQLPQMQIDVDGIEDVYACSPMQMGILLSQNRLQGAYQIQTIVEVLSDSKSQIDVGKLGAAWRLVVERHQALRTVFIQRISDQPYDQLVLKMHAPDISIVDAPTEEAVVYLNSLQNLDYAAFAPPHRLTVLTGGNGRVFAKLEISHALVDGTSMSILISEWVRAYQGQLANTPGPLYSDYIAYISSQRRDEALKYWSSNLSDVRPCHFPVLTDNEATPARYLHNMPVRSPNAARIRDFCQQNNITLASIFRLAWGIVLRTYTGDDQVCFGYLTSGREVPVAGIEDAVGAFINMLVCSLDFNRIGKRKIADILEDLQDEYSKSLPFQHTSLAEIQHELGLAGETLFNTVLSFQRRTHGDFKEGDVSLRYLDGVDPTEYDISISVADSEEGVHVHMSYFTSRLSDGQASNVANALFTTLTSILETPQSKVTPLDLFGDHDAEQILTWNRHNPAPVDRCVHQIFQDNVCRSPDALAVESWDGTFTYGELDRKSTQLAHELLATGVEVNELVPILFEKSAWAIVAMLAIMKAGAGYVPLDPAHPDDRLQAIVAQTGSQLALASEVSTGRATRLVDQVLTVGAASQTWSSKATDAPNTSVTVTDVAYTLFTSGSTGLPKGVVLPHLAVSSSIVHHGAEIGCSPATRMYQFAAYTFDACILEIFTTLAYGGCICVPSDAERMSDIAGFINRLRVNTSFMTPSLIRILTPEQIPTMKTLILGGEALGKDNIETWANNLRLMNGYGPTETCVFAVMKTFKSPKDRNDILGKAVGAQAWIVQLDNPSRLAPVGAVGLLFLSGATVARGYLNDQAKTDSVFIESPPFLPMVDGVKERAYNTGDLARYNADGTITYLGRRDTQVKLRGQRIELAEIEHHIKASFADASQVAVEVVEPQGQKERATLAAFVSLPNHPQNSATFFHPSEALKNKIAELRKSLTSLLPPYEIPSLYIPISTMPTTTAGKLDRKALRDIVSRLSDDDLNIFSLSDALKRPLTTESELELASLWQEVLKIPISQIGSDDNFFRLGGDSIMAMRLAAKSTARMSLSVSDIFQNPVLSDMAATAGTNVTPFSLEHLSPFALLQPVTSVKDVVAELASMCQVMKDQVEDCYPCTPLQEGLMVLSIVNPGAYVAQKVFKLHASMDMAKFKTAWELTIANHAILRTAIVQTASGHAQQVLLRGAFTWRSADSLEEYLQRDQDEEMAYGRPLSRYAITNDGYFIWTAHHAMYDGWSVPLILEQVRSYYAESTAPTTPGFNRFIRYLSDTSPDTAHEFWKQYLSGEKPPTFPEQPSASHRIKVDQEAHHSMAIRRKAGSEVSMAALLRAAWAYCISQYADSKDVVFGVTLSGRNCPVPDIAQIIGPTITTVPVRVTLDDGVPVLSFLKNVQDQATEMIPYEHFGLQNIARVSTEAANAIQFQNIFVVQPRSQFDVHHNELLGAEEVATPLKNFDTYPLIMECSLDDKEVHLEARFDKSILSNDRVEGILCHFEHVVRQLNDASETMKLRDITMFSEGDMTQILTWNKEYPETLKTTVPEVFAEQVKARPEALAIDAWDGQLTYAELDRLSTTFALQLIDNGVGPEVLVPLCFEKSRWAVVSQMAVMKAGGGCVNLDPAHPLSRLELIIQDARATIMLVAPQFREKFSDIEGLKIVSIDEGFYKILENSPAKAEQLPGIKPRDTAYVLFTSGSTGRPKGIVIEHGSLCSSSKAHGTEWDIGPDTRLLQFAAYTFDVSCADIFTTLQRGGCICVPSEHDRINDLAGAINRFQCNWAFLTPTVASLLPAQAIPSLRKLVLGGEASTRDTIAKWHSVLDLIVCYGPAECSVYCSGAPPATATSDPADLGKAIGALYWIADPLDYNRLVPIGCVGELLLEGPILARGYLGDKEKTAHAFVSNPVWARAEDGAAPRRFYRTGDLVRYNGDGTIHFVGRKDTQVKIRGQRVELGEIEHAIRVNLPGLAHVTVDAVRQENQGGRQAVVAFLHRTTVSGPAKVADMDDTQREELIRLQRSLSESLPSYMVPTLFIPMAQVPLTMNGKADRRALRDLAASLSREQSLKYGLEDATKEEPTTATEFMLRDLWAQILSVGPATIGRGDHFFRLGGDSIVAMKLVGAAAEKGLPLSVKDVFRSPVLSALAAELDGRTHFMANGAATYEPFSLLSQTHPRKLVEEMAVQLKTPKANIVDVLPATDFQKTAVAHAMMKTRGFRNYLWLDGVSDRPLDVEVAKEALTKFVEAHEILRTVFALHENNIVQVVLQQLAVTFDVEETNKDIADFTERLCKADAALPTKLTDPLLKFFVVTQVGSNHHRIIMRISHAQYDGVCLPRIWQSLREAFESTMSHTPLQPYSAYLRGLCSMDKDEAHGYWETLLKGANMTNVVSHSKPSYSNVYNTVTKRAISTPSLSSHGITFATILKASWSIVLSSLSRSSDIVFGHVVSGRNLDVPDIEKVVGCCISIVPVRATLDKSMTNLQLLEALQDQHAASLPYEAVGSRTIVRECTAWPKYTRMSSIVQHQNIEEESTVDVNGTRYKVDFFCPEADEADLAIKTTPLKDGTTEVLLICSDRAIKQDLRNFLIDSLCDTIESMCEDPTGTVNDTTVHASSASISIPIAIHSTHLGTNGVTSHANGNGLIGSVASRIHGWEPIGSNKSIRDELVKAWRAVLGLPKDKVAKLGDDDDFFGLGGDLVAAAVLAARLDMDGVGMITVEEIIDASTLAEMVNVLERRS</sequence>
<feature type="domain" description="Carrier" evidence="6">
    <location>
        <begin position="5558"/>
        <end position="5634"/>
    </location>
</feature>
<gene>
    <name evidence="7" type="ORF">A1O1_05951</name>
</gene>
<dbReference type="InterPro" id="IPR023213">
    <property type="entry name" value="CAT-like_dom_sf"/>
</dbReference>
<dbReference type="FunFam" id="3.30.300.30:FF:000015">
    <property type="entry name" value="Nonribosomal peptide synthase SidD"/>
    <property type="match status" value="5"/>
</dbReference>
<comment type="caution">
    <text evidence="7">The sequence shown here is derived from an EMBL/GenBank/DDBJ whole genome shotgun (WGS) entry which is preliminary data.</text>
</comment>
<keyword evidence="4" id="KW-0677">Repeat</keyword>
<dbReference type="InterPro" id="IPR009081">
    <property type="entry name" value="PP-bd_ACP"/>
</dbReference>
<dbReference type="NCBIfam" id="TIGR01733">
    <property type="entry name" value="AA-adenyl-dom"/>
    <property type="match status" value="5"/>
</dbReference>
<dbReference type="Gene3D" id="3.30.300.30">
    <property type="match status" value="5"/>
</dbReference>
<feature type="domain" description="Carrier" evidence="6">
    <location>
        <begin position="1866"/>
        <end position="1942"/>
    </location>
</feature>
<feature type="domain" description="Carrier" evidence="6">
    <location>
        <begin position="4488"/>
        <end position="4563"/>
    </location>
</feature>
<dbReference type="InterPro" id="IPR020806">
    <property type="entry name" value="PKS_PP-bd"/>
</dbReference>
<dbReference type="HOGENOM" id="CLU_000022_60_0_1"/>
<dbReference type="SUPFAM" id="SSF56801">
    <property type="entry name" value="Acetyl-CoA synthetase-like"/>
    <property type="match status" value="5"/>
</dbReference>
<dbReference type="InterPro" id="IPR000873">
    <property type="entry name" value="AMP-dep_synth/lig_dom"/>
</dbReference>
<dbReference type="PROSITE" id="PS00012">
    <property type="entry name" value="PHOSPHOPANTETHEINE"/>
    <property type="match status" value="1"/>
</dbReference>
<dbReference type="OrthoDB" id="416786at2759"/>
<evidence type="ECO:0000256" key="1">
    <source>
        <dbReference type="ARBA" id="ARBA00022450"/>
    </source>
</evidence>
<accession>W9Y8L8</accession>
<dbReference type="PROSITE" id="PS00455">
    <property type="entry name" value="AMP_BINDING"/>
    <property type="match status" value="4"/>
</dbReference>
<dbReference type="InterPro" id="IPR042099">
    <property type="entry name" value="ANL_N_sf"/>
</dbReference>
<dbReference type="FunFam" id="1.10.1200.10:FF:000005">
    <property type="entry name" value="Nonribosomal peptide synthetase 1"/>
    <property type="match status" value="2"/>
</dbReference>
<dbReference type="SUPFAM" id="SSF52777">
    <property type="entry name" value="CoA-dependent acyltransferases"/>
    <property type="match status" value="13"/>
</dbReference>
<dbReference type="Proteomes" id="UP000019484">
    <property type="component" value="Unassembled WGS sequence"/>
</dbReference>
<dbReference type="Gene3D" id="2.30.38.10">
    <property type="entry name" value="Luciferase, Domain 3"/>
    <property type="match status" value="2"/>
</dbReference>
<protein>
    <recommendedName>
        <fullName evidence="6">Carrier domain-containing protein</fullName>
    </recommendedName>
</protein>
<dbReference type="InterPro" id="IPR036736">
    <property type="entry name" value="ACP-like_sf"/>
</dbReference>
<evidence type="ECO:0000313" key="7">
    <source>
        <dbReference type="EMBL" id="EXJ85586.1"/>
    </source>
</evidence>
<dbReference type="PANTHER" id="PTHR45527:SF16">
    <property type="entry name" value="NONRIBOSOMAL PEPTIDE SYNTHASE ATNA-RELATED"/>
    <property type="match status" value="1"/>
</dbReference>
<dbReference type="GeneID" id="19160823"/>
<dbReference type="EMBL" id="AMWN01000005">
    <property type="protein sequence ID" value="EXJ85586.1"/>
    <property type="molecule type" value="Genomic_DNA"/>
</dbReference>
<feature type="domain" description="Carrier" evidence="6">
    <location>
        <begin position="780"/>
        <end position="856"/>
    </location>
</feature>
<dbReference type="Gene3D" id="3.40.50.12780">
    <property type="entry name" value="N-terminal domain of ligase-like"/>
    <property type="match status" value="3"/>
</dbReference>
<dbReference type="InterPro" id="IPR006162">
    <property type="entry name" value="Ppantetheine_attach_site"/>
</dbReference>
<dbReference type="STRING" id="1182541.W9Y8L8"/>
<evidence type="ECO:0000256" key="3">
    <source>
        <dbReference type="ARBA" id="ARBA00022598"/>
    </source>
</evidence>
<dbReference type="PROSITE" id="PS50075">
    <property type="entry name" value="CARRIER"/>
    <property type="match status" value="6"/>
</dbReference>
<dbReference type="FunFam" id="3.30.559.30:FF:000003">
    <property type="entry name" value="Nonribosomal peptide synthase SidD"/>
    <property type="match status" value="1"/>
</dbReference>
<dbReference type="FunFam" id="3.30.559.30:FF:000002">
    <property type="entry name" value="Nonribosomal peptide synthase Pes1"/>
    <property type="match status" value="1"/>
</dbReference>
<dbReference type="Gene3D" id="3.40.50.980">
    <property type="match status" value="4"/>
</dbReference>
<organism evidence="7 8">
    <name type="scientific">Capronia coronata CBS 617.96</name>
    <dbReference type="NCBI Taxonomy" id="1182541"/>
    <lineage>
        <taxon>Eukaryota</taxon>
        <taxon>Fungi</taxon>
        <taxon>Dikarya</taxon>
        <taxon>Ascomycota</taxon>
        <taxon>Pezizomycotina</taxon>
        <taxon>Eurotiomycetes</taxon>
        <taxon>Chaetothyriomycetidae</taxon>
        <taxon>Chaetothyriales</taxon>
        <taxon>Herpotrichiellaceae</taxon>
        <taxon>Capronia</taxon>
    </lineage>
</organism>
<evidence type="ECO:0000259" key="6">
    <source>
        <dbReference type="PROSITE" id="PS50075"/>
    </source>
</evidence>
<dbReference type="Pfam" id="PF00668">
    <property type="entry name" value="Condensation"/>
    <property type="match status" value="6"/>
</dbReference>
<dbReference type="PANTHER" id="PTHR45527">
    <property type="entry name" value="NONRIBOSOMAL PEPTIDE SYNTHETASE"/>
    <property type="match status" value="1"/>
</dbReference>
<dbReference type="CDD" id="cd05918">
    <property type="entry name" value="A_NRPS_SidN3_like"/>
    <property type="match status" value="5"/>
</dbReference>
<dbReference type="InterPro" id="IPR045851">
    <property type="entry name" value="AMP-bd_C_sf"/>
</dbReference>
<dbReference type="CDD" id="cd19545">
    <property type="entry name" value="FUM14_C_NRPS-like"/>
    <property type="match status" value="1"/>
</dbReference>
<dbReference type="Pfam" id="PF00501">
    <property type="entry name" value="AMP-binding"/>
    <property type="match status" value="5"/>
</dbReference>